<name>A0A9E7A6M2_9HYPH</name>
<accession>A0A9E7A6M2</accession>
<keyword evidence="1" id="KW-0032">Aminotransferase</keyword>
<geneLocation type="plasmid" evidence="1 2">
    <name>pC</name>
</geneLocation>
<evidence type="ECO:0000313" key="1">
    <source>
        <dbReference type="EMBL" id="UOK73858.1"/>
    </source>
</evidence>
<keyword evidence="1" id="KW-0808">Transferase</keyword>
<dbReference type="KEGG" id="apol:K9D25_23765"/>
<dbReference type="AlphaFoldDB" id="A0A9E7A6M2"/>
<proteinExistence type="predicted"/>
<dbReference type="RefSeq" id="WP_244451441.1">
    <property type="nucleotide sequence ID" value="NZ_CP083242.1"/>
</dbReference>
<dbReference type="EMBL" id="CP083242">
    <property type="protein sequence ID" value="UOK73858.1"/>
    <property type="molecule type" value="Genomic_DNA"/>
</dbReference>
<dbReference type="GO" id="GO:0008483">
    <property type="term" value="F:transaminase activity"/>
    <property type="evidence" value="ECO:0007669"/>
    <property type="project" value="UniProtKB-KW"/>
</dbReference>
<keyword evidence="1" id="KW-0614">Plasmid</keyword>
<organism evidence="1 2">
    <name type="scientific">Ancylobacter polymorphus</name>
    <dbReference type="NCBI Taxonomy" id="223390"/>
    <lineage>
        <taxon>Bacteria</taxon>
        <taxon>Pseudomonadati</taxon>
        <taxon>Pseudomonadota</taxon>
        <taxon>Alphaproteobacteria</taxon>
        <taxon>Hyphomicrobiales</taxon>
        <taxon>Xanthobacteraceae</taxon>
        <taxon>Ancylobacter</taxon>
    </lineage>
</organism>
<evidence type="ECO:0000313" key="2">
    <source>
        <dbReference type="Proteomes" id="UP000831684"/>
    </source>
</evidence>
<sequence length="319" mass="35997">MHTCEPPTEAIDRWLSSNGTIRGRYGHLLLEQKAVTDDDLIDAMRPYFESAHLDAREYFHRQIGIDLHPDADAPGAHACYPSCLPSTARRGLFGEVMAGMVTEAFQAKFVGGHEWCIPIFLFRQHADVEAYLWDLARNPERVRQVFGRFGSDFLGLSLNEDGEVVRFIAGEAKWRQRLTDSAVDSLMLGPWEEDEETGERARSGRGVWFEVNRDTPLPHGLRQLQRLLELRDPDGYQAAILSIDEAVLLEDAPPLPRTNLILIAGNGARDRKPLDVLIGWEEAPVEYTAPHDLQVVELILTDGERLIDGLYSSLWQEAE</sequence>
<protein>
    <submittedName>
        <fullName evidence="1">Aminotransferase</fullName>
    </submittedName>
</protein>
<reference evidence="1" key="1">
    <citation type="submission" date="2021-09" db="EMBL/GenBank/DDBJ databases">
        <title>Network and meta-omics reveal the key degrader and cooperation patterns in an efficient 1,4-dioxane-degrading microbial community.</title>
        <authorList>
            <person name="Dai C."/>
        </authorList>
    </citation>
    <scope>NUCLEOTIDE SEQUENCE</scope>
    <source>
        <strain evidence="1">ZM13</strain>
        <plasmid evidence="1">pC</plasmid>
    </source>
</reference>
<gene>
    <name evidence="1" type="ORF">K9D25_23765</name>
</gene>
<dbReference type="Proteomes" id="UP000831684">
    <property type="component" value="Plasmid pC"/>
</dbReference>